<name>A0A813DH66_POLGL</name>
<reference evidence="2" key="1">
    <citation type="submission" date="2021-02" db="EMBL/GenBank/DDBJ databases">
        <authorList>
            <person name="Dougan E. K."/>
            <person name="Rhodes N."/>
            <person name="Thang M."/>
            <person name="Chan C."/>
        </authorList>
    </citation>
    <scope>NUCLEOTIDE SEQUENCE</scope>
</reference>
<dbReference type="EMBL" id="CAJNNV010001674">
    <property type="protein sequence ID" value="CAE8585560.1"/>
    <property type="molecule type" value="Genomic_DNA"/>
</dbReference>
<gene>
    <name evidence="2" type="ORF">PGLA1383_LOCUS4467</name>
</gene>
<comment type="caution">
    <text evidence="2">The sequence shown here is derived from an EMBL/GenBank/DDBJ whole genome shotgun (WGS) entry which is preliminary data.</text>
</comment>
<keyword evidence="1" id="KW-0175">Coiled coil</keyword>
<feature type="non-terminal residue" evidence="2">
    <location>
        <position position="1"/>
    </location>
</feature>
<sequence>MAAFKMLLKNIHVPELALSVSLAEWWMGHQHRAELASVTYRPGSHAGTSLRRSPAEAAEATAQLRQCRNSEASAAVARSRLEDVQEAEQAAAEALKELQVRQRQLLGLLQSLESAREQMAAQIRSLGASID</sequence>
<evidence type="ECO:0000313" key="3">
    <source>
        <dbReference type="Proteomes" id="UP000654075"/>
    </source>
</evidence>
<feature type="coiled-coil region" evidence="1">
    <location>
        <begin position="77"/>
        <end position="115"/>
    </location>
</feature>
<protein>
    <submittedName>
        <fullName evidence="2">Uncharacterized protein</fullName>
    </submittedName>
</protein>
<accession>A0A813DH66</accession>
<dbReference type="AlphaFoldDB" id="A0A813DH66"/>
<dbReference type="Proteomes" id="UP000654075">
    <property type="component" value="Unassembled WGS sequence"/>
</dbReference>
<proteinExistence type="predicted"/>
<organism evidence="2 3">
    <name type="scientific">Polarella glacialis</name>
    <name type="common">Dinoflagellate</name>
    <dbReference type="NCBI Taxonomy" id="89957"/>
    <lineage>
        <taxon>Eukaryota</taxon>
        <taxon>Sar</taxon>
        <taxon>Alveolata</taxon>
        <taxon>Dinophyceae</taxon>
        <taxon>Suessiales</taxon>
        <taxon>Suessiaceae</taxon>
        <taxon>Polarella</taxon>
    </lineage>
</organism>
<keyword evidence="3" id="KW-1185">Reference proteome</keyword>
<evidence type="ECO:0000256" key="1">
    <source>
        <dbReference type="SAM" id="Coils"/>
    </source>
</evidence>
<evidence type="ECO:0000313" key="2">
    <source>
        <dbReference type="EMBL" id="CAE8585560.1"/>
    </source>
</evidence>